<dbReference type="EMBL" id="LFYR01000785">
    <property type="protein sequence ID" value="KMZ69158.1"/>
    <property type="molecule type" value="Genomic_DNA"/>
</dbReference>
<dbReference type="InterPro" id="IPR024158">
    <property type="entry name" value="Mt_import_TIM15"/>
</dbReference>
<dbReference type="GO" id="GO:0008270">
    <property type="term" value="F:zinc ion binding"/>
    <property type="evidence" value="ECO:0007669"/>
    <property type="project" value="UniProtKB-KW"/>
</dbReference>
<dbReference type="Pfam" id="PF05180">
    <property type="entry name" value="zf-DNL"/>
    <property type="match status" value="1"/>
</dbReference>
<dbReference type="GO" id="GO:0051087">
    <property type="term" value="F:protein-folding chaperone binding"/>
    <property type="evidence" value="ECO:0000318"/>
    <property type="project" value="GO_Central"/>
</dbReference>
<dbReference type="Proteomes" id="UP000036987">
    <property type="component" value="Unassembled WGS sequence"/>
</dbReference>
<dbReference type="GO" id="GO:0050821">
    <property type="term" value="P:protein stabilization"/>
    <property type="evidence" value="ECO:0000318"/>
    <property type="project" value="GO_Central"/>
</dbReference>
<keyword evidence="4" id="KW-1185">Reference proteome</keyword>
<evidence type="ECO:0000313" key="3">
    <source>
        <dbReference type="EMBL" id="KMZ69158.1"/>
    </source>
</evidence>
<protein>
    <recommendedName>
        <fullName evidence="2">DNL-type domain-containing protein</fullName>
    </recommendedName>
</protein>
<keyword evidence="1" id="KW-0862">Zinc</keyword>
<dbReference type="GO" id="GO:0030150">
    <property type="term" value="P:protein import into mitochondrial matrix"/>
    <property type="evidence" value="ECO:0000318"/>
    <property type="project" value="GO_Central"/>
</dbReference>
<evidence type="ECO:0000259" key="2">
    <source>
        <dbReference type="PROSITE" id="PS51501"/>
    </source>
</evidence>
<feature type="domain" description="DNL-type" evidence="2">
    <location>
        <begin position="102"/>
        <end position="164"/>
    </location>
</feature>
<reference evidence="4" key="1">
    <citation type="journal article" date="2016" name="Nature">
        <title>The genome of the seagrass Zostera marina reveals angiosperm adaptation to the sea.</title>
        <authorList>
            <person name="Olsen J.L."/>
            <person name="Rouze P."/>
            <person name="Verhelst B."/>
            <person name="Lin Y.-C."/>
            <person name="Bayer T."/>
            <person name="Collen J."/>
            <person name="Dattolo E."/>
            <person name="De Paoli E."/>
            <person name="Dittami S."/>
            <person name="Maumus F."/>
            <person name="Michel G."/>
            <person name="Kersting A."/>
            <person name="Lauritano C."/>
            <person name="Lohaus R."/>
            <person name="Toepel M."/>
            <person name="Tonon T."/>
            <person name="Vanneste K."/>
            <person name="Amirebrahimi M."/>
            <person name="Brakel J."/>
            <person name="Bostroem C."/>
            <person name="Chovatia M."/>
            <person name="Grimwood J."/>
            <person name="Jenkins J.W."/>
            <person name="Jueterbock A."/>
            <person name="Mraz A."/>
            <person name="Stam W.T."/>
            <person name="Tice H."/>
            <person name="Bornberg-Bauer E."/>
            <person name="Green P.J."/>
            <person name="Pearson G.A."/>
            <person name="Procaccini G."/>
            <person name="Duarte C.M."/>
            <person name="Schmutz J."/>
            <person name="Reusch T.B.H."/>
            <person name="Van de Peer Y."/>
        </authorList>
    </citation>
    <scope>NUCLEOTIDE SEQUENCE [LARGE SCALE GENOMIC DNA]</scope>
    <source>
        <strain evidence="4">cv. Finnish</strain>
    </source>
</reference>
<dbReference type="STRING" id="29655.A0A0K9PJD7"/>
<dbReference type="PANTHER" id="PTHR20922:SF19">
    <property type="entry name" value="F24J5.3"/>
    <property type="match status" value="1"/>
</dbReference>
<dbReference type="GO" id="GO:0006457">
    <property type="term" value="P:protein folding"/>
    <property type="evidence" value="ECO:0000318"/>
    <property type="project" value="GO_Central"/>
</dbReference>
<evidence type="ECO:0000256" key="1">
    <source>
        <dbReference type="PROSITE-ProRule" id="PRU00834"/>
    </source>
</evidence>
<sequence length="164" mass="18351">MVLVATAPTTNRTSTISSFSSTSSSFLPPYLPLQKRQIQPIFVSIPSARRFLTLQISCCSRRKLIAYACINRSSDEESGLPVNLDKPCSSDSDKGVRFDTKLPRRRLMIEFTCNSCGDRTRRIVNRLAYEKGTVFVQCAGCLLHHKLVDNLGLVVEYDLQTDDA</sequence>
<dbReference type="PANTHER" id="PTHR20922">
    <property type="entry name" value="DNL-TYPE ZINC FINGER PROTEIN"/>
    <property type="match status" value="1"/>
</dbReference>
<name>A0A0K9PJD7_ZOSMR</name>
<organism evidence="3 4">
    <name type="scientific">Zostera marina</name>
    <name type="common">Eelgrass</name>
    <dbReference type="NCBI Taxonomy" id="29655"/>
    <lineage>
        <taxon>Eukaryota</taxon>
        <taxon>Viridiplantae</taxon>
        <taxon>Streptophyta</taxon>
        <taxon>Embryophyta</taxon>
        <taxon>Tracheophyta</taxon>
        <taxon>Spermatophyta</taxon>
        <taxon>Magnoliopsida</taxon>
        <taxon>Liliopsida</taxon>
        <taxon>Zosteraceae</taxon>
        <taxon>Zostera</taxon>
    </lineage>
</organism>
<keyword evidence="1" id="KW-0479">Metal-binding</keyword>
<comment type="caution">
    <text evidence="3">The sequence shown here is derived from an EMBL/GenBank/DDBJ whole genome shotgun (WGS) entry which is preliminary data.</text>
</comment>
<dbReference type="InterPro" id="IPR007853">
    <property type="entry name" value="Znf_DNL-typ"/>
</dbReference>
<dbReference type="OrthoDB" id="512667at2759"/>
<evidence type="ECO:0000313" key="4">
    <source>
        <dbReference type="Proteomes" id="UP000036987"/>
    </source>
</evidence>
<keyword evidence="1" id="KW-0863">Zinc-finger</keyword>
<dbReference type="AlphaFoldDB" id="A0A0K9PJD7"/>
<accession>A0A0K9PJD7</accession>
<gene>
    <name evidence="3" type="ORF">ZOSMA_21G00100</name>
</gene>
<dbReference type="GO" id="GO:0005739">
    <property type="term" value="C:mitochondrion"/>
    <property type="evidence" value="ECO:0000318"/>
    <property type="project" value="GO_Central"/>
</dbReference>
<dbReference type="PROSITE" id="PS51501">
    <property type="entry name" value="ZF_DNL"/>
    <property type="match status" value="1"/>
</dbReference>
<proteinExistence type="predicted"/>